<comment type="caution">
    <text evidence="13">The sequence shown here is derived from an EMBL/GenBank/DDBJ whole genome shotgun (WGS) entry which is preliminary data.</text>
</comment>
<dbReference type="SUPFAM" id="SSF58104">
    <property type="entry name" value="Methyl-accepting chemotaxis protein (MCP) signaling domain"/>
    <property type="match status" value="1"/>
</dbReference>
<dbReference type="AlphaFoldDB" id="A0A0C2I3G9"/>
<dbReference type="EMBL" id="JXDG01000033">
    <property type="protein sequence ID" value="KIH83766.1"/>
    <property type="molecule type" value="Genomic_DNA"/>
</dbReference>
<dbReference type="SMART" id="SM00283">
    <property type="entry name" value="MA"/>
    <property type="match status" value="1"/>
</dbReference>
<reference evidence="13 14" key="1">
    <citation type="submission" date="2015-01" db="EMBL/GenBank/DDBJ databases">
        <title>Complete genome of Pseudomonas batumici UCM B-321 producer of the batumin antibiotic with strong antistaphilococcal and potential anticancer activity.</title>
        <authorList>
            <person name="Klochko V.V."/>
            <person name="Zelena L.B."/>
            <person name="Elena K.A."/>
            <person name="Reva O.N."/>
        </authorList>
    </citation>
    <scope>NUCLEOTIDE SEQUENCE [LARGE SCALE GENOMIC DNA]</scope>
    <source>
        <strain evidence="13 14">UCM B-321</strain>
    </source>
</reference>
<feature type="domain" description="Methyl-accepting transducer" evidence="11">
    <location>
        <begin position="285"/>
        <end position="521"/>
    </location>
</feature>
<dbReference type="Pfam" id="PF12729">
    <property type="entry name" value="4HB_MCP_1"/>
    <property type="match status" value="1"/>
</dbReference>
<dbReference type="CDD" id="cd06225">
    <property type="entry name" value="HAMP"/>
    <property type="match status" value="1"/>
</dbReference>
<evidence type="ECO:0000256" key="4">
    <source>
        <dbReference type="ARBA" id="ARBA00022500"/>
    </source>
</evidence>
<protein>
    <submittedName>
        <fullName evidence="13">Methyl-accepting chemotaxis protein I (Serine chemoreceptor protein)</fullName>
    </submittedName>
</protein>
<dbReference type="OrthoDB" id="6787429at2"/>
<dbReference type="InterPro" id="IPR003660">
    <property type="entry name" value="HAMP_dom"/>
</dbReference>
<dbReference type="InterPro" id="IPR024478">
    <property type="entry name" value="HlyB_4HB_MCP"/>
</dbReference>
<gene>
    <name evidence="13" type="ORF">UCMB321_2508</name>
</gene>
<keyword evidence="13" id="KW-0675">Receptor</keyword>
<evidence type="ECO:0000256" key="1">
    <source>
        <dbReference type="ARBA" id="ARBA00004651"/>
    </source>
</evidence>
<keyword evidence="5" id="KW-0812">Transmembrane</keyword>
<dbReference type="GO" id="GO:0005886">
    <property type="term" value="C:plasma membrane"/>
    <property type="evidence" value="ECO:0007669"/>
    <property type="project" value="UniProtKB-SubCell"/>
</dbReference>
<dbReference type="InterPro" id="IPR004090">
    <property type="entry name" value="Chemotax_Me-accpt_rcpt"/>
</dbReference>
<dbReference type="PANTHER" id="PTHR32089:SF120">
    <property type="entry name" value="METHYL-ACCEPTING CHEMOTAXIS PROTEIN TLPQ"/>
    <property type="match status" value="1"/>
</dbReference>
<evidence type="ECO:0000256" key="8">
    <source>
        <dbReference type="ARBA" id="ARBA00023224"/>
    </source>
</evidence>
<evidence type="ECO:0000256" key="7">
    <source>
        <dbReference type="ARBA" id="ARBA00023136"/>
    </source>
</evidence>
<dbReference type="Gene3D" id="1.10.287.950">
    <property type="entry name" value="Methyl-accepting chemotaxis protein"/>
    <property type="match status" value="1"/>
</dbReference>
<evidence type="ECO:0000256" key="2">
    <source>
        <dbReference type="ARBA" id="ARBA00022475"/>
    </source>
</evidence>
<feature type="domain" description="HAMP" evidence="12">
    <location>
        <begin position="228"/>
        <end position="280"/>
    </location>
</feature>
<dbReference type="RefSeq" id="WP_040067118.1">
    <property type="nucleotide sequence ID" value="NZ_JXDG01000033.1"/>
</dbReference>
<keyword evidence="14" id="KW-1185">Reference proteome</keyword>
<evidence type="ECO:0000259" key="12">
    <source>
        <dbReference type="PROSITE" id="PS50885"/>
    </source>
</evidence>
<dbReference type="Proteomes" id="UP000031535">
    <property type="component" value="Unassembled WGS sequence"/>
</dbReference>
<dbReference type="PRINTS" id="PR00260">
    <property type="entry name" value="CHEMTRNSDUCR"/>
</dbReference>
<evidence type="ECO:0000259" key="11">
    <source>
        <dbReference type="PROSITE" id="PS50111"/>
    </source>
</evidence>
<sequence length="557" mass="59860">MNLRFAFLRKPSHRPALLRRLSIGKRLLASFGLCALLLAALGGVCLMAMQHIRHDGELIEQGPLSSIAQADAIAIDLAKMRTEAALLLVYANDPAELANRKINLQQLSGEVDQGFTEYLAKVPEGTERDSIKLLQDAAQQFVTLFKQAIELVEQKHMSEATNLSNNDLANQGSLMDMQVQLLRELNKQTTAQALENTASTFHKVQLVLPVVIGVALALMLLQAWRLSVSITRPLRQALQVAKTVAAGDLSKQVVAHGQDEVAQLLQMLGHMRDQLHAVIQQIGGAVGRLNASTQEMGAIMHDSAQDLHQQYGEIEHAATAVTQMSQVVEEVARNAVETSSESRGSSTAVREGQQQLDETMTDIGALADQVEQASLRAQALATQTQGISKVLEVIRSVAAQTNLLALNAAIEAARAGEAGRGFAVVADEVRGLAQRTDASTREIEQMMDGIHQGTGQTVQALAESAAQAGRTRQRAQVAKDALGSISRSVAGIDERNLVIATAAEQQALVAREVDRNLVRIRDLSMQTASGAAQTSSASQELGRLAVELDGMLARFSL</sequence>
<dbReference type="FunFam" id="1.10.287.950:FF:000001">
    <property type="entry name" value="Methyl-accepting chemotaxis sensory transducer"/>
    <property type="match status" value="1"/>
</dbReference>
<dbReference type="GO" id="GO:0007165">
    <property type="term" value="P:signal transduction"/>
    <property type="evidence" value="ECO:0007669"/>
    <property type="project" value="UniProtKB-KW"/>
</dbReference>
<proteinExistence type="inferred from homology"/>
<dbReference type="PANTHER" id="PTHR32089">
    <property type="entry name" value="METHYL-ACCEPTING CHEMOTAXIS PROTEIN MCPB"/>
    <property type="match status" value="1"/>
</dbReference>
<organism evidence="13 14">
    <name type="scientific">Pseudomonas batumici</name>
    <dbReference type="NCBI Taxonomy" id="226910"/>
    <lineage>
        <taxon>Bacteria</taxon>
        <taxon>Pseudomonadati</taxon>
        <taxon>Pseudomonadota</taxon>
        <taxon>Gammaproteobacteria</taxon>
        <taxon>Pseudomonadales</taxon>
        <taxon>Pseudomonadaceae</taxon>
        <taxon>Pseudomonas</taxon>
    </lineage>
</organism>
<keyword evidence="2" id="KW-1003">Cell membrane</keyword>
<keyword evidence="7" id="KW-0472">Membrane</keyword>
<dbReference type="PROSITE" id="PS50111">
    <property type="entry name" value="CHEMOTAXIS_TRANSDUC_2"/>
    <property type="match status" value="1"/>
</dbReference>
<dbReference type="Pfam" id="PF00015">
    <property type="entry name" value="MCPsignal"/>
    <property type="match status" value="1"/>
</dbReference>
<dbReference type="GO" id="GO:0004888">
    <property type="term" value="F:transmembrane signaling receptor activity"/>
    <property type="evidence" value="ECO:0007669"/>
    <property type="project" value="InterPro"/>
</dbReference>
<keyword evidence="8 10" id="KW-0807">Transducer</keyword>
<evidence type="ECO:0000256" key="10">
    <source>
        <dbReference type="PROSITE-ProRule" id="PRU00284"/>
    </source>
</evidence>
<evidence type="ECO:0000256" key="9">
    <source>
        <dbReference type="ARBA" id="ARBA00029447"/>
    </source>
</evidence>
<keyword evidence="4" id="KW-0145">Chemotaxis</keyword>
<evidence type="ECO:0000256" key="3">
    <source>
        <dbReference type="ARBA" id="ARBA00022481"/>
    </source>
</evidence>
<evidence type="ECO:0000256" key="6">
    <source>
        <dbReference type="ARBA" id="ARBA00022989"/>
    </source>
</evidence>
<dbReference type="SMART" id="SM00304">
    <property type="entry name" value="HAMP"/>
    <property type="match status" value="1"/>
</dbReference>
<dbReference type="InterPro" id="IPR004089">
    <property type="entry name" value="MCPsignal_dom"/>
</dbReference>
<evidence type="ECO:0000256" key="5">
    <source>
        <dbReference type="ARBA" id="ARBA00022692"/>
    </source>
</evidence>
<keyword evidence="6" id="KW-1133">Transmembrane helix</keyword>
<dbReference type="GO" id="GO:0006935">
    <property type="term" value="P:chemotaxis"/>
    <property type="evidence" value="ECO:0007669"/>
    <property type="project" value="UniProtKB-KW"/>
</dbReference>
<dbReference type="PROSITE" id="PS50885">
    <property type="entry name" value="HAMP"/>
    <property type="match status" value="1"/>
</dbReference>
<name>A0A0C2I3G9_9PSED</name>
<dbReference type="PATRIC" id="fig|226910.6.peg.2496"/>
<comment type="subcellular location">
    <subcellularLocation>
        <location evidence="1">Cell membrane</location>
        <topology evidence="1">Multi-pass membrane protein</topology>
    </subcellularLocation>
</comment>
<evidence type="ECO:0000313" key="13">
    <source>
        <dbReference type="EMBL" id="KIH83766.1"/>
    </source>
</evidence>
<evidence type="ECO:0000313" key="14">
    <source>
        <dbReference type="Proteomes" id="UP000031535"/>
    </source>
</evidence>
<dbReference type="Pfam" id="PF00672">
    <property type="entry name" value="HAMP"/>
    <property type="match status" value="1"/>
</dbReference>
<dbReference type="STRING" id="226910.UCMB321_2508"/>
<comment type="similarity">
    <text evidence="9">Belongs to the methyl-accepting chemotaxis (MCP) protein family.</text>
</comment>
<accession>A0A0C2I3G9</accession>
<keyword evidence="3" id="KW-0488">Methylation</keyword>